<gene>
    <name evidence="4" type="ORF">QEH52_04150</name>
</gene>
<feature type="chain" id="PRO_5046038928" evidence="1">
    <location>
        <begin position="34"/>
        <end position="348"/>
    </location>
</feature>
<dbReference type="Proteomes" id="UP001225316">
    <property type="component" value="Unassembled WGS sequence"/>
</dbReference>
<dbReference type="Pfam" id="PF20597">
    <property type="entry name" value="pAdhesive_15"/>
    <property type="match status" value="1"/>
</dbReference>
<comment type="caution">
    <text evidence="4">The sequence shown here is derived from an EMBL/GenBank/DDBJ whole genome shotgun (WGS) entry which is preliminary data.</text>
</comment>
<feature type="domain" description="Choice-of-anchor A" evidence="3">
    <location>
        <begin position="42"/>
        <end position="309"/>
    </location>
</feature>
<dbReference type="NCBIfam" id="TIGR02595">
    <property type="entry name" value="PEP_CTERM"/>
    <property type="match status" value="1"/>
</dbReference>
<dbReference type="Pfam" id="PF07589">
    <property type="entry name" value="PEP-CTERM"/>
    <property type="match status" value="1"/>
</dbReference>
<evidence type="ECO:0000256" key="1">
    <source>
        <dbReference type="SAM" id="SignalP"/>
    </source>
</evidence>
<proteinExistence type="predicted"/>
<accession>A0ABU1ASU4</accession>
<dbReference type="NCBIfam" id="TIGR04215">
    <property type="entry name" value="choice_anch_A"/>
    <property type="match status" value="1"/>
</dbReference>
<dbReference type="RefSeq" id="WP_308948796.1">
    <property type="nucleotide sequence ID" value="NZ_JARXHW010000006.1"/>
</dbReference>
<evidence type="ECO:0000259" key="2">
    <source>
        <dbReference type="Pfam" id="PF07589"/>
    </source>
</evidence>
<protein>
    <submittedName>
        <fullName evidence="4">Choice-of-anchor A family protein</fullName>
    </submittedName>
</protein>
<reference evidence="4 5" key="1">
    <citation type="submission" date="2023-04" db="EMBL/GenBank/DDBJ databases">
        <title>A novel bacteria isolated from coastal sediment.</title>
        <authorList>
            <person name="Liu X.-J."/>
            <person name="Du Z.-J."/>
        </authorList>
    </citation>
    <scope>NUCLEOTIDE SEQUENCE [LARGE SCALE GENOMIC DNA]</scope>
    <source>
        <strain evidence="4 5">SDUM461003</strain>
    </source>
</reference>
<dbReference type="InterPro" id="IPR026588">
    <property type="entry name" value="Choice_anch_A"/>
</dbReference>
<evidence type="ECO:0000313" key="4">
    <source>
        <dbReference type="EMBL" id="MDQ8206687.1"/>
    </source>
</evidence>
<name>A0ABU1ASU4_9BACT</name>
<keyword evidence="5" id="KW-1185">Reference proteome</keyword>
<evidence type="ECO:0000259" key="3">
    <source>
        <dbReference type="Pfam" id="PF20597"/>
    </source>
</evidence>
<sequence>MQFTLLLQAIPNYTRMALFAAGSCLMMAPISQASTLDLPVADLLTKYNMVALGDYTTNAHTEGRFIVYGSTYGDVSGAPNTLTVTPPDESVIVGGSVNGNMTINSGNVRISTNGVNAGVLLTNGGSMATFSNGKRIQVNSGGKVILDPTMDINSSAQAMKQFAVNVGNLNNDSGASIYVNNQGDLVGNLVDSNSDGLVVVNMAFSELTEIRNNNDKSLLNQLAAVDGVVINVTGTPTGTFKNDGWNDTFASKMLFNFVDATAADTIKISGSGKFWGSILAPEANINSVSNIIEGVVVANNVVTGGQELHLPALDTNFTEKLVSAVPEPSTYALIFGLSAFVLVASRRR</sequence>
<feature type="domain" description="Ice-binding protein C-terminal" evidence="2">
    <location>
        <begin position="324"/>
        <end position="348"/>
    </location>
</feature>
<dbReference type="InterPro" id="IPR013424">
    <property type="entry name" value="Ice-binding_C"/>
</dbReference>
<evidence type="ECO:0000313" key="5">
    <source>
        <dbReference type="Proteomes" id="UP001225316"/>
    </source>
</evidence>
<feature type="signal peptide" evidence="1">
    <location>
        <begin position="1"/>
        <end position="33"/>
    </location>
</feature>
<organism evidence="4 5">
    <name type="scientific">Thalassobacterium maritimum</name>
    <dbReference type="NCBI Taxonomy" id="3041265"/>
    <lineage>
        <taxon>Bacteria</taxon>
        <taxon>Pseudomonadati</taxon>
        <taxon>Verrucomicrobiota</taxon>
        <taxon>Opitutia</taxon>
        <taxon>Puniceicoccales</taxon>
        <taxon>Coraliomargaritaceae</taxon>
        <taxon>Thalassobacterium</taxon>
    </lineage>
</organism>
<dbReference type="EMBL" id="JARXHW010000006">
    <property type="protein sequence ID" value="MDQ8206687.1"/>
    <property type="molecule type" value="Genomic_DNA"/>
</dbReference>
<keyword evidence="1" id="KW-0732">Signal</keyword>